<protein>
    <submittedName>
        <fullName evidence="1">Uncharacterized protein</fullName>
    </submittedName>
</protein>
<proteinExistence type="predicted"/>
<dbReference type="InterPro" id="IPR045990">
    <property type="entry name" value="DUF5946"/>
</dbReference>
<accession>A0A939G649</accession>
<sequence length="166" mass="18902">MQQPTEICPGCGVQLEHTALHAPPPRYAASGSCWLVFGELSYYTLSLNDPYFIHQLTIDAYGAQHSGQQTKPITTVFALVGLQLAIEKRYTGRQVQQAHIALARQQKDWPTLIMPDQTGAITMQDVWQAEAGQHRNRRIHDWTESVWQRWAPSADWVRDCVNRYGL</sequence>
<dbReference type="RefSeq" id="WP_207335270.1">
    <property type="nucleotide sequence ID" value="NZ_JAFMYU010000006.1"/>
</dbReference>
<evidence type="ECO:0000313" key="2">
    <source>
        <dbReference type="Proteomes" id="UP000664795"/>
    </source>
</evidence>
<dbReference type="EMBL" id="JAFMYU010000006">
    <property type="protein sequence ID" value="MBO0931304.1"/>
    <property type="molecule type" value="Genomic_DNA"/>
</dbReference>
<gene>
    <name evidence="1" type="ORF">J2I48_09880</name>
</gene>
<comment type="caution">
    <text evidence="1">The sequence shown here is derived from an EMBL/GenBank/DDBJ whole genome shotgun (WGS) entry which is preliminary data.</text>
</comment>
<name>A0A939G649_9BACT</name>
<dbReference type="AlphaFoldDB" id="A0A939G649"/>
<evidence type="ECO:0000313" key="1">
    <source>
        <dbReference type="EMBL" id="MBO0931304.1"/>
    </source>
</evidence>
<dbReference type="Proteomes" id="UP000664795">
    <property type="component" value="Unassembled WGS sequence"/>
</dbReference>
<dbReference type="Pfam" id="PF19371">
    <property type="entry name" value="DUF5946"/>
    <property type="match status" value="1"/>
</dbReference>
<keyword evidence="2" id="KW-1185">Reference proteome</keyword>
<reference evidence="1 2" key="1">
    <citation type="submission" date="2021-03" db="EMBL/GenBank/DDBJ databases">
        <title>Fibrella sp. HMF5036 genome sequencing and assembly.</title>
        <authorList>
            <person name="Kang H."/>
            <person name="Kim H."/>
            <person name="Bae S."/>
            <person name="Joh K."/>
        </authorList>
    </citation>
    <scope>NUCLEOTIDE SEQUENCE [LARGE SCALE GENOMIC DNA]</scope>
    <source>
        <strain evidence="1 2">HMF5036</strain>
    </source>
</reference>
<organism evidence="1 2">
    <name type="scientific">Fibrella aquatilis</name>
    <dbReference type="NCBI Taxonomy" id="2817059"/>
    <lineage>
        <taxon>Bacteria</taxon>
        <taxon>Pseudomonadati</taxon>
        <taxon>Bacteroidota</taxon>
        <taxon>Cytophagia</taxon>
        <taxon>Cytophagales</taxon>
        <taxon>Spirosomataceae</taxon>
        <taxon>Fibrella</taxon>
    </lineage>
</organism>